<dbReference type="RefSeq" id="WP_153634254.1">
    <property type="nucleotide sequence ID" value="NZ_BGZH01000001.1"/>
</dbReference>
<name>A0A5M3PP36_9GAMM</name>
<organism evidence="1 2">
    <name type="scientific">Marinobacter salsuginis</name>
    <dbReference type="NCBI Taxonomy" id="418719"/>
    <lineage>
        <taxon>Bacteria</taxon>
        <taxon>Pseudomonadati</taxon>
        <taxon>Pseudomonadota</taxon>
        <taxon>Gammaproteobacteria</taxon>
        <taxon>Pseudomonadales</taxon>
        <taxon>Marinobacteraceae</taxon>
        <taxon>Marinobacter</taxon>
    </lineage>
</organism>
<reference evidence="1 2" key="1">
    <citation type="journal article" date="2019" name="J. Gen. Appl. Microbiol.">
        <title>Aerobic degradation of cis-dichloroethene by the marine bacterium Marinobacter salsuginis strain 5N-3.</title>
        <authorList>
            <person name="Inoue Y."/>
            <person name="Fukunaga Y."/>
            <person name="Katsumata H."/>
            <person name="Ohji S."/>
            <person name="Hosoyama A."/>
            <person name="Mori K."/>
            <person name="Ando K."/>
        </authorList>
    </citation>
    <scope>NUCLEOTIDE SEQUENCE [LARGE SCALE GENOMIC DNA]</scope>
    <source>
        <strain evidence="1 2">5N-3</strain>
    </source>
</reference>
<gene>
    <name evidence="1" type="ORF">MS5N3_20620</name>
</gene>
<evidence type="ECO:0000313" key="2">
    <source>
        <dbReference type="Proteomes" id="UP000340077"/>
    </source>
</evidence>
<comment type="caution">
    <text evidence="1">The sequence shown here is derived from an EMBL/GenBank/DDBJ whole genome shotgun (WGS) entry which is preliminary data.</text>
</comment>
<evidence type="ECO:0000313" key="1">
    <source>
        <dbReference type="EMBL" id="GBO84611.1"/>
    </source>
</evidence>
<keyword evidence="2" id="KW-1185">Reference proteome</keyword>
<proteinExistence type="predicted"/>
<accession>A0A5M3PP36</accession>
<dbReference type="AlphaFoldDB" id="A0A5M3PP36"/>
<sequence length="108" mass="11427">MASCSVNRSTLKFSLLALLVTGLLVVFLNGTSHPALDPQLDDHFAPTLISVDGTSDPSSPDASFSITSPLLFPAGDRRAVYSASLDFIQPPFRLLSYPALPQGPPSLV</sequence>
<dbReference type="Proteomes" id="UP000340077">
    <property type="component" value="Unassembled WGS sequence"/>
</dbReference>
<dbReference type="EMBL" id="BGZH01000001">
    <property type="protein sequence ID" value="GBO84611.1"/>
    <property type="molecule type" value="Genomic_DNA"/>
</dbReference>
<protein>
    <submittedName>
        <fullName evidence="1">Uncharacterized protein</fullName>
    </submittedName>
</protein>